<dbReference type="SUPFAM" id="SSF48452">
    <property type="entry name" value="TPR-like"/>
    <property type="match status" value="1"/>
</dbReference>
<reference evidence="1 2" key="1">
    <citation type="submission" date="2024-03" db="EMBL/GenBank/DDBJ databases">
        <title>The Acrasis kona genome and developmental transcriptomes reveal deep origins of eukaryotic multicellular pathways.</title>
        <authorList>
            <person name="Sheikh S."/>
            <person name="Fu C.-J."/>
            <person name="Brown M.W."/>
            <person name="Baldauf S.L."/>
        </authorList>
    </citation>
    <scope>NUCLEOTIDE SEQUENCE [LARGE SCALE GENOMIC DNA]</scope>
    <source>
        <strain evidence="1 2">ATCC MYA-3509</strain>
    </source>
</reference>
<sequence>MKSARQFSPLLSNTRLYNTNINGQQNINQVVSQTNRAIYALVKSGHTEQAKTMIDQVKNQFNMLSNLREEETLRGAAAGSLFALQITCMRQEELMKVVAGEQKPKLTQHTLLFDSVLKIVQDVEFMQTCANTFQELGIFEYAKLYYQKLVETVPDSYAHRYNLAHIYELMDHNNMAIQHYKTLIQTHPKMESPVSLRISSCLERVGEVVEAARAYEIHSKVERDAVDQMIGKDGQVAKHVKDYLDISSNPRTYGWKLDKVMKSNSQLAYLYVLSHQFAKADQLYEKLSLILTGLLSEMNNNQDQIATISQYFVSHGTNVVYDWITCLRKIETKPSESRINTIQVMLELMEGVIKGSNVTQGVDMSQGILLLNLCKLHTLRFKTSTFDSRQWQFIRVAHTFADTLEQKKLVIWEAVNLILLEPDAAEHFNELMTWASLDENIFSNNPTFWSQIRKIQDNKYNVPSNQQDHNLVLLDIVLQFHDKKKNTSMCRKYRVMDDSIERAQKTVIDFESLRSKDVAIMAIEKHSQENFNSILSQMLVEGSVQNKFIYLGIIQTSVSAPV</sequence>
<evidence type="ECO:0000313" key="1">
    <source>
        <dbReference type="EMBL" id="KAL0479854.1"/>
    </source>
</evidence>
<gene>
    <name evidence="1" type="ORF">AKO1_007437</name>
</gene>
<dbReference type="AlphaFoldDB" id="A0AAW2YRZ9"/>
<proteinExistence type="predicted"/>
<keyword evidence="2" id="KW-1185">Reference proteome</keyword>
<dbReference type="InterPro" id="IPR011990">
    <property type="entry name" value="TPR-like_helical_dom_sf"/>
</dbReference>
<name>A0AAW2YRZ9_9EUKA</name>
<evidence type="ECO:0000313" key="2">
    <source>
        <dbReference type="Proteomes" id="UP001431209"/>
    </source>
</evidence>
<comment type="caution">
    <text evidence="1">The sequence shown here is derived from an EMBL/GenBank/DDBJ whole genome shotgun (WGS) entry which is preliminary data.</text>
</comment>
<protein>
    <submittedName>
        <fullName evidence="1">Uncharacterized protein</fullName>
    </submittedName>
</protein>
<dbReference type="Proteomes" id="UP001431209">
    <property type="component" value="Unassembled WGS sequence"/>
</dbReference>
<accession>A0AAW2YRZ9</accession>
<organism evidence="1 2">
    <name type="scientific">Acrasis kona</name>
    <dbReference type="NCBI Taxonomy" id="1008807"/>
    <lineage>
        <taxon>Eukaryota</taxon>
        <taxon>Discoba</taxon>
        <taxon>Heterolobosea</taxon>
        <taxon>Tetramitia</taxon>
        <taxon>Eutetramitia</taxon>
        <taxon>Acrasidae</taxon>
        <taxon>Acrasis</taxon>
    </lineage>
</organism>
<dbReference type="EMBL" id="JAOPGA020000603">
    <property type="protein sequence ID" value="KAL0479854.1"/>
    <property type="molecule type" value="Genomic_DNA"/>
</dbReference>
<dbReference type="Gene3D" id="1.25.40.10">
    <property type="entry name" value="Tetratricopeptide repeat domain"/>
    <property type="match status" value="1"/>
</dbReference>